<sequence length="64" mass="7348">MDKATASLFRKEAYACRKNFIIKPSTSLQHETVVAFMRLLNGLSQKDLIEFKEILESVCQDRAL</sequence>
<dbReference type="EMBL" id="JBEPLI010000026">
    <property type="protein sequence ID" value="MET3590409.1"/>
    <property type="molecule type" value="Genomic_DNA"/>
</dbReference>
<evidence type="ECO:0008006" key="3">
    <source>
        <dbReference type="Google" id="ProtNLM"/>
    </source>
</evidence>
<gene>
    <name evidence="1" type="ORF">ABID23_001518</name>
</gene>
<dbReference type="Proteomes" id="UP001549086">
    <property type="component" value="Unassembled WGS sequence"/>
</dbReference>
<keyword evidence="2" id="KW-1185">Reference proteome</keyword>
<accession>A0ABV2HJ04</accession>
<evidence type="ECO:0000313" key="1">
    <source>
        <dbReference type="EMBL" id="MET3590409.1"/>
    </source>
</evidence>
<name>A0ABV2HJ04_9HYPH</name>
<organism evidence="1 2">
    <name type="scientific">Bartonella silvatica</name>
    <dbReference type="NCBI Taxonomy" id="357760"/>
    <lineage>
        <taxon>Bacteria</taxon>
        <taxon>Pseudomonadati</taxon>
        <taxon>Pseudomonadota</taxon>
        <taxon>Alphaproteobacteria</taxon>
        <taxon>Hyphomicrobiales</taxon>
        <taxon>Bartonellaceae</taxon>
        <taxon>Bartonella</taxon>
    </lineage>
</organism>
<evidence type="ECO:0000313" key="2">
    <source>
        <dbReference type="Proteomes" id="UP001549086"/>
    </source>
</evidence>
<comment type="caution">
    <text evidence="1">The sequence shown here is derived from an EMBL/GenBank/DDBJ whole genome shotgun (WGS) entry which is preliminary data.</text>
</comment>
<protein>
    <recommendedName>
        <fullName evidence="3">MarR family transcriptional regulator</fullName>
    </recommendedName>
</protein>
<proteinExistence type="predicted"/>
<reference evidence="1 2" key="1">
    <citation type="submission" date="2024-06" db="EMBL/GenBank/DDBJ databases">
        <title>Genomic Encyclopedia of Type Strains, Phase IV (KMG-IV): sequencing the most valuable type-strain genomes for metagenomic binning, comparative biology and taxonomic classification.</title>
        <authorList>
            <person name="Goeker M."/>
        </authorList>
    </citation>
    <scope>NUCLEOTIDE SEQUENCE [LARGE SCALE GENOMIC DNA]</scope>
    <source>
        <strain evidence="1 2">DSM 23649</strain>
    </source>
</reference>